<dbReference type="SUPFAM" id="SSF55729">
    <property type="entry name" value="Acyl-CoA N-acyltransferases (Nat)"/>
    <property type="match status" value="1"/>
</dbReference>
<dbReference type="PANTHER" id="PTHR13355">
    <property type="entry name" value="GLUCOSAMINE 6-PHOSPHATE N-ACETYLTRANSFERASE"/>
    <property type="match status" value="1"/>
</dbReference>
<keyword evidence="3" id="KW-1185">Reference proteome</keyword>
<dbReference type="RefSeq" id="WP_092458467.1">
    <property type="nucleotide sequence ID" value="NZ_FOJI01000036.1"/>
</dbReference>
<dbReference type="PROSITE" id="PS51186">
    <property type="entry name" value="GNAT"/>
    <property type="match status" value="1"/>
</dbReference>
<dbReference type="GO" id="GO:0008080">
    <property type="term" value="F:N-acetyltransferase activity"/>
    <property type="evidence" value="ECO:0007669"/>
    <property type="project" value="TreeGrafter"/>
</dbReference>
<evidence type="ECO:0000313" key="3">
    <source>
        <dbReference type="Proteomes" id="UP000199701"/>
    </source>
</evidence>
<dbReference type="CDD" id="cd04301">
    <property type="entry name" value="NAT_SF"/>
    <property type="match status" value="1"/>
</dbReference>
<accession>A0A1I0RY82</accession>
<dbReference type="PANTHER" id="PTHR13355:SF15">
    <property type="entry name" value="GCN5-RELATED N-ACETYLTRANSFERASE 3, CHLOROPLASTIC"/>
    <property type="match status" value="1"/>
</dbReference>
<keyword evidence="2" id="KW-0689">Ribosomal protein</keyword>
<gene>
    <name evidence="2" type="ORF">SAMN05421659_1364</name>
</gene>
<dbReference type="Pfam" id="PF00583">
    <property type="entry name" value="Acetyltransf_1"/>
    <property type="match status" value="1"/>
</dbReference>
<dbReference type="EMBL" id="FOJI01000036">
    <property type="protein sequence ID" value="SEW46613.1"/>
    <property type="molecule type" value="Genomic_DNA"/>
</dbReference>
<dbReference type="AlphaFoldDB" id="A0A1I0RY82"/>
<reference evidence="2 3" key="1">
    <citation type="submission" date="2016-10" db="EMBL/GenBank/DDBJ databases">
        <authorList>
            <person name="de Groot N.N."/>
        </authorList>
    </citation>
    <scope>NUCLEOTIDE SEQUENCE [LARGE SCALE GENOMIC DNA]</scope>
    <source>
        <strain evidence="2 3">DSM 9179</strain>
    </source>
</reference>
<protein>
    <submittedName>
        <fullName evidence="2">Ribosomal protein S18 acetylase RimI</fullName>
    </submittedName>
</protein>
<dbReference type="Proteomes" id="UP000199701">
    <property type="component" value="Unassembled WGS sequence"/>
</dbReference>
<keyword evidence="2" id="KW-0687">Ribonucleoprotein</keyword>
<evidence type="ECO:0000313" key="2">
    <source>
        <dbReference type="EMBL" id="SEW46613.1"/>
    </source>
</evidence>
<name>A0A1I0RY82_9FIRM</name>
<dbReference type="GO" id="GO:0005840">
    <property type="term" value="C:ribosome"/>
    <property type="evidence" value="ECO:0007669"/>
    <property type="project" value="UniProtKB-KW"/>
</dbReference>
<feature type="domain" description="N-acetyltransferase" evidence="1">
    <location>
        <begin position="2"/>
        <end position="150"/>
    </location>
</feature>
<organism evidence="2 3">
    <name type="scientific">[Clostridium] fimetarium</name>
    <dbReference type="NCBI Taxonomy" id="99656"/>
    <lineage>
        <taxon>Bacteria</taxon>
        <taxon>Bacillati</taxon>
        <taxon>Bacillota</taxon>
        <taxon>Clostridia</taxon>
        <taxon>Lachnospirales</taxon>
        <taxon>Lachnospiraceae</taxon>
    </lineage>
</organism>
<dbReference type="InterPro" id="IPR016181">
    <property type="entry name" value="Acyl_CoA_acyltransferase"/>
</dbReference>
<dbReference type="OrthoDB" id="119498at2"/>
<dbReference type="Gene3D" id="3.40.630.30">
    <property type="match status" value="1"/>
</dbReference>
<dbReference type="InterPro" id="IPR039143">
    <property type="entry name" value="GNPNAT1-like"/>
</dbReference>
<dbReference type="InterPro" id="IPR000182">
    <property type="entry name" value="GNAT_dom"/>
</dbReference>
<sequence>MIEYVVASKDDKELLMQSRLEMLRVVNELPFDYEFSKELIDNSREYFNSNNQTTVLAIDECVIGCATICYIEVMPTFSHPTGKRAHLMNVYTNSKYRRQGIALYMLNLLIKDAKEKGVTEISLDATELGKPLYKKCNFVEADEYMVLNLK</sequence>
<dbReference type="STRING" id="99656.SAMN05421659_1364"/>
<proteinExistence type="predicted"/>
<evidence type="ECO:0000259" key="1">
    <source>
        <dbReference type="PROSITE" id="PS51186"/>
    </source>
</evidence>